<proteinExistence type="predicted"/>
<organism evidence="1">
    <name type="scientific">Rhizophora mucronata</name>
    <name type="common">Asiatic mangrove</name>
    <dbReference type="NCBI Taxonomy" id="61149"/>
    <lineage>
        <taxon>Eukaryota</taxon>
        <taxon>Viridiplantae</taxon>
        <taxon>Streptophyta</taxon>
        <taxon>Embryophyta</taxon>
        <taxon>Tracheophyta</taxon>
        <taxon>Spermatophyta</taxon>
        <taxon>Magnoliopsida</taxon>
        <taxon>eudicotyledons</taxon>
        <taxon>Gunneridae</taxon>
        <taxon>Pentapetalae</taxon>
        <taxon>rosids</taxon>
        <taxon>fabids</taxon>
        <taxon>Malpighiales</taxon>
        <taxon>Rhizophoraceae</taxon>
        <taxon>Rhizophora</taxon>
    </lineage>
</organism>
<protein>
    <submittedName>
        <fullName evidence="1">Uncharacterized protein</fullName>
    </submittedName>
</protein>
<name>A0A2P2Q1R6_RHIMU</name>
<sequence>MCDENKVKIN</sequence>
<accession>A0A2P2Q1R6</accession>
<dbReference type="EMBL" id="GGEC01080355">
    <property type="protein sequence ID" value="MBX60839.1"/>
    <property type="molecule type" value="Transcribed_RNA"/>
</dbReference>
<reference evidence="1" key="1">
    <citation type="submission" date="2018-02" db="EMBL/GenBank/DDBJ databases">
        <title>Rhizophora mucronata_Transcriptome.</title>
        <authorList>
            <person name="Meera S.P."/>
            <person name="Sreeshan A."/>
            <person name="Augustine A."/>
        </authorList>
    </citation>
    <scope>NUCLEOTIDE SEQUENCE</scope>
    <source>
        <tissue evidence="1">Leaf</tissue>
    </source>
</reference>
<evidence type="ECO:0000313" key="1">
    <source>
        <dbReference type="EMBL" id="MBX60839.1"/>
    </source>
</evidence>